<dbReference type="EMBL" id="CP037423">
    <property type="protein sequence ID" value="QDV44379.1"/>
    <property type="molecule type" value="Genomic_DNA"/>
</dbReference>
<name>A0A518HU73_9BACT</name>
<reference evidence="1 2" key="1">
    <citation type="submission" date="2019-03" db="EMBL/GenBank/DDBJ databases">
        <title>Deep-cultivation of Planctomycetes and their phenomic and genomic characterization uncovers novel biology.</title>
        <authorList>
            <person name="Wiegand S."/>
            <person name="Jogler M."/>
            <person name="Boedeker C."/>
            <person name="Pinto D."/>
            <person name="Vollmers J."/>
            <person name="Rivas-Marin E."/>
            <person name="Kohn T."/>
            <person name="Peeters S.H."/>
            <person name="Heuer A."/>
            <person name="Rast P."/>
            <person name="Oberbeckmann S."/>
            <person name="Bunk B."/>
            <person name="Jeske O."/>
            <person name="Meyerdierks A."/>
            <person name="Storesund J.E."/>
            <person name="Kallscheuer N."/>
            <person name="Luecker S."/>
            <person name="Lage O.M."/>
            <person name="Pohl T."/>
            <person name="Merkel B.J."/>
            <person name="Hornburger P."/>
            <person name="Mueller R.-W."/>
            <person name="Bruemmer F."/>
            <person name="Labrenz M."/>
            <person name="Spormann A.M."/>
            <person name="Op den Camp H."/>
            <person name="Overmann J."/>
            <person name="Amann R."/>
            <person name="Jetten M.S.M."/>
            <person name="Mascher T."/>
            <person name="Medema M.H."/>
            <person name="Devos D.P."/>
            <person name="Kaster A.-K."/>
            <person name="Ovreas L."/>
            <person name="Rohde M."/>
            <person name="Galperin M.Y."/>
            <person name="Jogler C."/>
        </authorList>
    </citation>
    <scope>NUCLEOTIDE SEQUENCE [LARGE SCALE GENOMIC DNA]</scope>
    <source>
        <strain evidence="1 2">Enr13</strain>
    </source>
</reference>
<dbReference type="Proteomes" id="UP000319004">
    <property type="component" value="Chromosome"/>
</dbReference>
<protein>
    <recommendedName>
        <fullName evidence="3">BppU N-terminal domain-containing protein</fullName>
    </recommendedName>
</protein>
<dbReference type="RefSeq" id="WP_145388732.1">
    <property type="nucleotide sequence ID" value="NZ_CP037423.1"/>
</dbReference>
<evidence type="ECO:0000313" key="1">
    <source>
        <dbReference type="EMBL" id="QDV44379.1"/>
    </source>
</evidence>
<gene>
    <name evidence="1" type="ORF">Enr13x_42440</name>
</gene>
<organism evidence="1 2">
    <name type="scientific">Stieleria neptunia</name>
    <dbReference type="NCBI Taxonomy" id="2527979"/>
    <lineage>
        <taxon>Bacteria</taxon>
        <taxon>Pseudomonadati</taxon>
        <taxon>Planctomycetota</taxon>
        <taxon>Planctomycetia</taxon>
        <taxon>Pirellulales</taxon>
        <taxon>Pirellulaceae</taxon>
        <taxon>Stieleria</taxon>
    </lineage>
</organism>
<dbReference type="AlphaFoldDB" id="A0A518HU73"/>
<sequence length="135" mass="14070">MTDVIGGVRVDGSELLIAGAATPNRDSSTPINVYTGETISVSVLVYDTDGTTPIDLDGIDLAVAIEDERCQHIATVDSDDITIAGSDSNLVEFTLPAAVTSKPRLAGYAIRVASGAKYVYARGTIYVQHAPAAVE</sequence>
<evidence type="ECO:0008006" key="3">
    <source>
        <dbReference type="Google" id="ProtNLM"/>
    </source>
</evidence>
<accession>A0A518HU73</accession>
<dbReference type="KEGG" id="snep:Enr13x_42440"/>
<keyword evidence="2" id="KW-1185">Reference proteome</keyword>
<evidence type="ECO:0000313" key="2">
    <source>
        <dbReference type="Proteomes" id="UP000319004"/>
    </source>
</evidence>
<proteinExistence type="predicted"/>